<dbReference type="InterPro" id="IPR032808">
    <property type="entry name" value="DoxX"/>
</dbReference>
<name>A0A4R9LPM2_9LEPT</name>
<evidence type="ECO:0000256" key="2">
    <source>
        <dbReference type="ARBA" id="ARBA00006679"/>
    </source>
</evidence>
<evidence type="ECO:0000256" key="7">
    <source>
        <dbReference type="SAM" id="Phobius"/>
    </source>
</evidence>
<keyword evidence="9" id="KW-1185">Reference proteome</keyword>
<evidence type="ECO:0000313" key="8">
    <source>
        <dbReference type="EMBL" id="TGN09400.1"/>
    </source>
</evidence>
<dbReference type="AlphaFoldDB" id="A0A4R9LPM2"/>
<dbReference type="InterPro" id="IPR051907">
    <property type="entry name" value="DoxX-like_oxidoreductase"/>
</dbReference>
<keyword evidence="3" id="KW-1003">Cell membrane</keyword>
<organism evidence="8 9">
    <name type="scientific">Leptospira ilyithenensis</name>
    <dbReference type="NCBI Taxonomy" id="2484901"/>
    <lineage>
        <taxon>Bacteria</taxon>
        <taxon>Pseudomonadati</taxon>
        <taxon>Spirochaetota</taxon>
        <taxon>Spirochaetia</taxon>
        <taxon>Leptospirales</taxon>
        <taxon>Leptospiraceae</taxon>
        <taxon>Leptospira</taxon>
    </lineage>
</organism>
<dbReference type="OrthoDB" id="346004at2"/>
<accession>A0A4R9LPM2</accession>
<comment type="subcellular location">
    <subcellularLocation>
        <location evidence="1">Cell membrane</location>
        <topology evidence="1">Multi-pass membrane protein</topology>
    </subcellularLocation>
</comment>
<dbReference type="RefSeq" id="WP_135764782.1">
    <property type="nucleotide sequence ID" value="NZ_RQHV01000052.1"/>
</dbReference>
<evidence type="ECO:0000313" key="9">
    <source>
        <dbReference type="Proteomes" id="UP000298264"/>
    </source>
</evidence>
<feature type="transmembrane region" description="Helical" evidence="7">
    <location>
        <begin position="114"/>
        <end position="135"/>
    </location>
</feature>
<comment type="caution">
    <text evidence="8">The sequence shown here is derived from an EMBL/GenBank/DDBJ whole genome shotgun (WGS) entry which is preliminary data.</text>
</comment>
<feature type="transmembrane region" description="Helical" evidence="7">
    <location>
        <begin position="84"/>
        <end position="102"/>
    </location>
</feature>
<feature type="transmembrane region" description="Helical" evidence="7">
    <location>
        <begin position="56"/>
        <end position="77"/>
    </location>
</feature>
<evidence type="ECO:0000256" key="6">
    <source>
        <dbReference type="ARBA" id="ARBA00023136"/>
    </source>
</evidence>
<reference evidence="8" key="1">
    <citation type="journal article" date="2019" name="PLoS Negl. Trop. Dis.">
        <title>Revisiting the worldwide diversity of Leptospira species in the environment.</title>
        <authorList>
            <person name="Vincent A.T."/>
            <person name="Schiettekatte O."/>
            <person name="Bourhy P."/>
            <person name="Veyrier F.J."/>
            <person name="Picardeau M."/>
        </authorList>
    </citation>
    <scope>NUCLEOTIDE SEQUENCE [LARGE SCALE GENOMIC DNA]</scope>
    <source>
        <strain evidence="8">201400974</strain>
    </source>
</reference>
<dbReference type="GO" id="GO:0005886">
    <property type="term" value="C:plasma membrane"/>
    <property type="evidence" value="ECO:0007669"/>
    <property type="project" value="UniProtKB-SubCell"/>
</dbReference>
<evidence type="ECO:0000256" key="4">
    <source>
        <dbReference type="ARBA" id="ARBA00022692"/>
    </source>
</evidence>
<evidence type="ECO:0000256" key="1">
    <source>
        <dbReference type="ARBA" id="ARBA00004651"/>
    </source>
</evidence>
<proteinExistence type="inferred from homology"/>
<sequence>MNLLYRLLATKKDITLTIIRVTLGIVILPHGAQKLLGSFGGYGFDGTMGFMTGQLGIPSVFAFLAIIAESFGALGLILGLFTRLAAFGVFATMLVAALLVHLPGGFFAPNGIEYFILTFGLAIPVIIKGAGSFSLDDLISSKLEK</sequence>
<dbReference type="PANTHER" id="PTHR33452:SF1">
    <property type="entry name" value="INNER MEMBRANE PROTEIN YPHA-RELATED"/>
    <property type="match status" value="1"/>
</dbReference>
<comment type="similarity">
    <text evidence="2">Belongs to the DoxX family.</text>
</comment>
<evidence type="ECO:0000256" key="3">
    <source>
        <dbReference type="ARBA" id="ARBA00022475"/>
    </source>
</evidence>
<protein>
    <submittedName>
        <fullName evidence="8">DoxX family protein</fullName>
    </submittedName>
</protein>
<evidence type="ECO:0000256" key="5">
    <source>
        <dbReference type="ARBA" id="ARBA00022989"/>
    </source>
</evidence>
<dbReference type="EMBL" id="RQHV01000052">
    <property type="protein sequence ID" value="TGN09400.1"/>
    <property type="molecule type" value="Genomic_DNA"/>
</dbReference>
<keyword evidence="4 7" id="KW-0812">Transmembrane</keyword>
<dbReference type="Proteomes" id="UP000298264">
    <property type="component" value="Unassembled WGS sequence"/>
</dbReference>
<keyword evidence="6 7" id="KW-0472">Membrane</keyword>
<gene>
    <name evidence="8" type="ORF">EHS11_12690</name>
</gene>
<dbReference type="Pfam" id="PF07681">
    <property type="entry name" value="DoxX"/>
    <property type="match status" value="1"/>
</dbReference>
<dbReference type="PANTHER" id="PTHR33452">
    <property type="entry name" value="OXIDOREDUCTASE CATD-RELATED"/>
    <property type="match status" value="1"/>
</dbReference>
<keyword evidence="5 7" id="KW-1133">Transmembrane helix</keyword>
<feature type="transmembrane region" description="Helical" evidence="7">
    <location>
        <begin position="21"/>
        <end position="44"/>
    </location>
</feature>